<dbReference type="Gene3D" id="1.10.1220.10">
    <property type="entry name" value="Met repressor-like"/>
    <property type="match status" value="1"/>
</dbReference>
<dbReference type="RefSeq" id="WP_003363936.1">
    <property type="nucleotide sequence ID" value="NZ_JENJ01000008.1"/>
</dbReference>
<proteinExistence type="predicted"/>
<evidence type="ECO:0008006" key="3">
    <source>
        <dbReference type="Google" id="ProtNLM"/>
    </source>
</evidence>
<name>A0A0A0I891_CLONO</name>
<dbReference type="AlphaFoldDB" id="A0A0A0I891"/>
<comment type="caution">
    <text evidence="1">The sequence shown here is derived from an EMBL/GenBank/DDBJ whole genome shotgun (WGS) entry which is preliminary data.</text>
</comment>
<dbReference type="InterPro" id="IPR013321">
    <property type="entry name" value="Arc_rbn_hlx_hlx"/>
</dbReference>
<dbReference type="GO" id="GO:0006355">
    <property type="term" value="P:regulation of DNA-templated transcription"/>
    <property type="evidence" value="ECO:0007669"/>
    <property type="project" value="InterPro"/>
</dbReference>
<protein>
    <recommendedName>
        <fullName evidence="3">CopG family transcriptional regulator</fullName>
    </recommendedName>
</protein>
<dbReference type="EMBL" id="JENJ01000008">
    <property type="protein sequence ID" value="KGM97664.1"/>
    <property type="molecule type" value="Genomic_DNA"/>
</dbReference>
<sequence>MSSSKKFKITLSKAQKNDLINIIVNRRSIKKYKKNSKLIKASLIQYIKVKNKLDKLKKGYVEMAEINLNICEMGFAEDMVVLKEYEAKLAESDLPDDNCSKKRRYILC</sequence>
<dbReference type="Proteomes" id="UP000030012">
    <property type="component" value="Unassembled WGS sequence"/>
</dbReference>
<reference evidence="1 2" key="1">
    <citation type="submission" date="2014-01" db="EMBL/GenBank/DDBJ databases">
        <title>Plasmidome dynamics in the species complex Clostridium novyi sensu lato converts strains of independent lineages into distinctly different pathogens.</title>
        <authorList>
            <person name="Skarin H."/>
            <person name="Segerman B."/>
        </authorList>
    </citation>
    <scope>NUCLEOTIDE SEQUENCE [LARGE SCALE GENOMIC DNA]</scope>
    <source>
        <strain evidence="1 2">4552</strain>
    </source>
</reference>
<evidence type="ECO:0000313" key="2">
    <source>
        <dbReference type="Proteomes" id="UP000030012"/>
    </source>
</evidence>
<evidence type="ECO:0000313" key="1">
    <source>
        <dbReference type="EMBL" id="KGM97664.1"/>
    </source>
</evidence>
<accession>A0A0A0I891</accession>
<dbReference type="OrthoDB" id="1634058at2"/>
<gene>
    <name evidence="1" type="ORF">Z968_02865</name>
</gene>
<organism evidence="1 2">
    <name type="scientific">Clostridium novyi A str. 4552</name>
    <dbReference type="NCBI Taxonomy" id="1444289"/>
    <lineage>
        <taxon>Bacteria</taxon>
        <taxon>Bacillati</taxon>
        <taxon>Bacillota</taxon>
        <taxon>Clostridia</taxon>
        <taxon>Eubacteriales</taxon>
        <taxon>Clostridiaceae</taxon>
        <taxon>Clostridium</taxon>
    </lineage>
</organism>